<comment type="caution">
    <text evidence="2">The sequence shown here is derived from an EMBL/GenBank/DDBJ whole genome shotgun (WGS) entry which is preliminary data.</text>
</comment>
<sequence length="197" mass="22870">MNKNDVIHIEDVCQNHSFISFMKLTKKYRELWGTESKVSIIFSIILTIIFSSTLTIDILNDMLRTLFSLTIPAYIGIIGFLFSGLALMSTIITHKALKVINEKGHINAIVGILYSFYYCGALIIGEISFDGIFYLFSFYQLETKFCSIFIWIYWGLVFFILYLTVYSLLYTTSLLGSCIKFFFVNVYYENFDKLNHK</sequence>
<feature type="transmembrane region" description="Helical" evidence="1">
    <location>
        <begin position="112"/>
        <end position="136"/>
    </location>
</feature>
<dbReference type="PATRIC" id="fig|1122219.3.peg.1847"/>
<protein>
    <submittedName>
        <fullName evidence="2">Uncharacterized protein</fullName>
    </submittedName>
</protein>
<keyword evidence="1" id="KW-0472">Membrane</keyword>
<reference evidence="2 3" key="1">
    <citation type="submission" date="2015-06" db="EMBL/GenBank/DDBJ databases">
        <title>Draft genome sequence of beer spoilage bacterium Megasphaera cerevisiae type strain 20462.</title>
        <authorList>
            <person name="Kutumbaka K."/>
            <person name="Pasmowitz J."/>
            <person name="Mategko J."/>
            <person name="Reyes D."/>
            <person name="Friedrich A."/>
            <person name="Han S."/>
            <person name="Martens-Habbena W."/>
            <person name="Neal-McKinney J."/>
            <person name="Janagama H.K."/>
            <person name="Nadala C."/>
            <person name="Samadpour M."/>
        </authorList>
    </citation>
    <scope>NUCLEOTIDE SEQUENCE [LARGE SCALE GENOMIC DNA]</scope>
    <source>
        <strain evidence="2 3">DSM 20462</strain>
    </source>
</reference>
<accession>A0A0J6WWA4</accession>
<organism evidence="2 3">
    <name type="scientific">Megasphaera cerevisiae DSM 20462</name>
    <dbReference type="NCBI Taxonomy" id="1122219"/>
    <lineage>
        <taxon>Bacteria</taxon>
        <taxon>Bacillati</taxon>
        <taxon>Bacillota</taxon>
        <taxon>Negativicutes</taxon>
        <taxon>Veillonellales</taxon>
        <taxon>Veillonellaceae</taxon>
        <taxon>Megasphaera</taxon>
    </lineage>
</organism>
<evidence type="ECO:0000313" key="2">
    <source>
        <dbReference type="EMBL" id="KMO86077.1"/>
    </source>
</evidence>
<feature type="transmembrane region" description="Helical" evidence="1">
    <location>
        <begin position="38"/>
        <end position="59"/>
    </location>
</feature>
<feature type="transmembrane region" description="Helical" evidence="1">
    <location>
        <begin position="71"/>
        <end position="92"/>
    </location>
</feature>
<evidence type="ECO:0000256" key="1">
    <source>
        <dbReference type="SAM" id="Phobius"/>
    </source>
</evidence>
<dbReference type="AlphaFoldDB" id="A0A0J6WWA4"/>
<dbReference type="EMBL" id="LEKT01000034">
    <property type="protein sequence ID" value="KMO86077.1"/>
    <property type="molecule type" value="Genomic_DNA"/>
</dbReference>
<dbReference type="InParanoid" id="A0A0J6WWA4"/>
<feature type="transmembrane region" description="Helical" evidence="1">
    <location>
        <begin position="145"/>
        <end position="163"/>
    </location>
</feature>
<proteinExistence type="predicted"/>
<dbReference type="Proteomes" id="UP000036503">
    <property type="component" value="Unassembled WGS sequence"/>
</dbReference>
<keyword evidence="3" id="KW-1185">Reference proteome</keyword>
<dbReference type="RefSeq" id="WP_048514713.1">
    <property type="nucleotide sequence ID" value="NZ_LEKT01000034.1"/>
</dbReference>
<gene>
    <name evidence="2" type="ORF">AB840_10070</name>
</gene>
<keyword evidence="1" id="KW-0812">Transmembrane</keyword>
<name>A0A0J6WWA4_9FIRM</name>
<keyword evidence="1" id="KW-1133">Transmembrane helix</keyword>
<evidence type="ECO:0000313" key="3">
    <source>
        <dbReference type="Proteomes" id="UP000036503"/>
    </source>
</evidence>